<accession>A0A9Q8ZDI6</accession>
<dbReference type="Proteomes" id="UP001056012">
    <property type="component" value="Chromosome 5"/>
</dbReference>
<feature type="compositionally biased region" description="Pro residues" evidence="1">
    <location>
        <begin position="37"/>
        <end position="64"/>
    </location>
</feature>
<proteinExistence type="predicted"/>
<feature type="compositionally biased region" description="Polar residues" evidence="1">
    <location>
        <begin position="214"/>
        <end position="229"/>
    </location>
</feature>
<evidence type="ECO:0000313" key="3">
    <source>
        <dbReference type="Proteomes" id="UP001056012"/>
    </source>
</evidence>
<dbReference type="EMBL" id="CP089278">
    <property type="protein sequence ID" value="USP80057.1"/>
    <property type="molecule type" value="Genomic_DNA"/>
</dbReference>
<dbReference type="OrthoDB" id="5407653at2759"/>
<dbReference type="VEuPathDB" id="FungiDB:yc1106_07331"/>
<feature type="region of interest" description="Disordered" evidence="1">
    <location>
        <begin position="455"/>
        <end position="505"/>
    </location>
</feature>
<dbReference type="AlphaFoldDB" id="A0A9Q8ZDI6"/>
<evidence type="ECO:0000256" key="1">
    <source>
        <dbReference type="SAM" id="MobiDB-lite"/>
    </source>
</evidence>
<reference evidence="2" key="1">
    <citation type="submission" date="2021-12" db="EMBL/GenBank/DDBJ databases">
        <title>Curvularia clavata genome.</title>
        <authorList>
            <person name="Cao Y."/>
        </authorList>
    </citation>
    <scope>NUCLEOTIDE SEQUENCE</scope>
    <source>
        <strain evidence="2">Yc1106</strain>
    </source>
</reference>
<feature type="region of interest" description="Disordered" evidence="1">
    <location>
        <begin position="14"/>
        <end position="69"/>
    </location>
</feature>
<evidence type="ECO:0000313" key="2">
    <source>
        <dbReference type="EMBL" id="USP80057.1"/>
    </source>
</evidence>
<sequence length="629" mass="70124">MANVDIACTILLMPCPPEPEPDDASTSRSAQAGLFRSPPPKPTPVTFPALHPPEPSTRAPPPSWTRPGARISDHFLQLRKPSDVSTDTLALLNVTFQPESDLETLLSSLSNNADAFLPPRSWLDGPGEQPSSFNHGTAPALLSNGRRTPDQRDFYVRARELFVNNADAFSTLTRKSNGNQLPLRLAHFRKFWEGLDNMAYYWDTSLDEYLPPVQQGNSSEQTTSTSVQGSADAKRQEATDETDSEPCTTGGEEPRKKARVGETGIEKQPIYIQSENASRREPPNESSYLERMQRNKMDPLGTLRAARIKADDKPADVPHGSYRGYRIGNGVGMPDQYRIECVRSFLEPIAWAFGVTLSPHRRPPVLTIEHVRFPVRMSSVAWRGPQDRAKARQGCLEGPVLGMQCRADVNFGVTGRLEAQSTLDAVRELGGLLLLAQERAREGKIERRGGDGKWWSTKERWGGGPGGEVGEATGATEILEKDTASKREENPVERNRDGSKVRRRPTPAAVWKTLRPGYPLWDPKVTYEAIGKDRNVEWDDVFMVSSLNHHISLLKLRVHPAYLEFITEGKLPVETPRESDWCSPKLQRTKWFDLFNIEDRAEAMRGVWGIMSYLMRADHRGGGNAGLSG</sequence>
<protein>
    <submittedName>
        <fullName evidence="2">Uncharacterized protein</fullName>
    </submittedName>
</protein>
<feature type="compositionally biased region" description="Basic and acidic residues" evidence="1">
    <location>
        <begin position="478"/>
        <end position="500"/>
    </location>
</feature>
<name>A0A9Q8ZDI6_CURCL</name>
<feature type="region of interest" description="Disordered" evidence="1">
    <location>
        <begin position="212"/>
        <end position="293"/>
    </location>
</feature>
<gene>
    <name evidence="2" type="ORF">yc1106_07331</name>
</gene>
<feature type="region of interest" description="Disordered" evidence="1">
    <location>
        <begin position="127"/>
        <end position="148"/>
    </location>
</feature>
<organism evidence="2 3">
    <name type="scientific">Curvularia clavata</name>
    <dbReference type="NCBI Taxonomy" id="95742"/>
    <lineage>
        <taxon>Eukaryota</taxon>
        <taxon>Fungi</taxon>
        <taxon>Dikarya</taxon>
        <taxon>Ascomycota</taxon>
        <taxon>Pezizomycotina</taxon>
        <taxon>Dothideomycetes</taxon>
        <taxon>Pleosporomycetidae</taxon>
        <taxon>Pleosporales</taxon>
        <taxon>Pleosporineae</taxon>
        <taxon>Pleosporaceae</taxon>
        <taxon>Curvularia</taxon>
    </lineage>
</organism>
<keyword evidence="3" id="KW-1185">Reference proteome</keyword>